<dbReference type="EMBL" id="JAIZAY010000017">
    <property type="protein sequence ID" value="KAJ8025551.1"/>
    <property type="molecule type" value="Genomic_DNA"/>
</dbReference>
<name>A0A9Q1BF78_HOLLE</name>
<evidence type="ECO:0000313" key="1">
    <source>
        <dbReference type="EMBL" id="KAJ8025551.1"/>
    </source>
</evidence>
<sequence>MNKRTYFVLQHHKKNGVQTEKLSFFFHCLGWKTFPRSRTISEYGLLYLEIFKAAGTNIARLVSVNGLLRTFDQSVLFDLKGSMGVKDISKSIKKAAWMCRICSSIVILVSY</sequence>
<protein>
    <submittedName>
        <fullName evidence="1">Uncharacterized protein</fullName>
    </submittedName>
</protein>
<organism evidence="1 2">
    <name type="scientific">Holothuria leucospilota</name>
    <name type="common">Black long sea cucumber</name>
    <name type="synonym">Mertensiothuria leucospilota</name>
    <dbReference type="NCBI Taxonomy" id="206669"/>
    <lineage>
        <taxon>Eukaryota</taxon>
        <taxon>Metazoa</taxon>
        <taxon>Echinodermata</taxon>
        <taxon>Eleutherozoa</taxon>
        <taxon>Echinozoa</taxon>
        <taxon>Holothuroidea</taxon>
        <taxon>Aspidochirotacea</taxon>
        <taxon>Aspidochirotida</taxon>
        <taxon>Holothuriidae</taxon>
        <taxon>Holothuria</taxon>
    </lineage>
</organism>
<comment type="caution">
    <text evidence="1">The sequence shown here is derived from an EMBL/GenBank/DDBJ whole genome shotgun (WGS) entry which is preliminary data.</text>
</comment>
<dbReference type="Proteomes" id="UP001152320">
    <property type="component" value="Chromosome 17"/>
</dbReference>
<keyword evidence="2" id="KW-1185">Reference proteome</keyword>
<gene>
    <name evidence="1" type="ORF">HOLleu_33140</name>
</gene>
<proteinExistence type="predicted"/>
<dbReference type="AlphaFoldDB" id="A0A9Q1BF78"/>
<reference evidence="1" key="1">
    <citation type="submission" date="2021-10" db="EMBL/GenBank/DDBJ databases">
        <title>Tropical sea cucumber genome reveals ecological adaptation and Cuvierian tubules defense mechanism.</title>
        <authorList>
            <person name="Chen T."/>
        </authorList>
    </citation>
    <scope>NUCLEOTIDE SEQUENCE</scope>
    <source>
        <strain evidence="1">Nanhai2018</strain>
        <tissue evidence="1">Muscle</tissue>
    </source>
</reference>
<accession>A0A9Q1BF78</accession>
<evidence type="ECO:0000313" key="2">
    <source>
        <dbReference type="Proteomes" id="UP001152320"/>
    </source>
</evidence>